<name>A0A6L2PE47_COPFO</name>
<keyword evidence="3" id="KW-1185">Reference proteome</keyword>
<feature type="region of interest" description="Disordered" evidence="1">
    <location>
        <begin position="37"/>
        <end position="58"/>
    </location>
</feature>
<evidence type="ECO:0008006" key="4">
    <source>
        <dbReference type="Google" id="ProtNLM"/>
    </source>
</evidence>
<evidence type="ECO:0000313" key="2">
    <source>
        <dbReference type="EMBL" id="GFG30849.1"/>
    </source>
</evidence>
<sequence>SGPLHFNHSEIFTRIQAQFRNECLSHPRVLRWQESFRERRDRGDNEHHARQPRTSVNRDNFLKIGEPIRANRRITLLELSLDVGIM</sequence>
<accession>A0A6L2PE47</accession>
<comment type="caution">
    <text evidence="2">The sequence shown here is derived from an EMBL/GenBank/DDBJ whole genome shotgun (WGS) entry which is preliminary data.</text>
</comment>
<organism evidence="2 3">
    <name type="scientific">Coptotermes formosanus</name>
    <name type="common">Formosan subterranean termite</name>
    <dbReference type="NCBI Taxonomy" id="36987"/>
    <lineage>
        <taxon>Eukaryota</taxon>
        <taxon>Metazoa</taxon>
        <taxon>Ecdysozoa</taxon>
        <taxon>Arthropoda</taxon>
        <taxon>Hexapoda</taxon>
        <taxon>Insecta</taxon>
        <taxon>Pterygota</taxon>
        <taxon>Neoptera</taxon>
        <taxon>Polyneoptera</taxon>
        <taxon>Dictyoptera</taxon>
        <taxon>Blattodea</taxon>
        <taxon>Blattoidea</taxon>
        <taxon>Termitoidae</taxon>
        <taxon>Rhinotermitidae</taxon>
        <taxon>Coptotermes</taxon>
    </lineage>
</organism>
<dbReference type="AlphaFoldDB" id="A0A6L2PE47"/>
<evidence type="ECO:0000256" key="1">
    <source>
        <dbReference type="SAM" id="MobiDB-lite"/>
    </source>
</evidence>
<evidence type="ECO:0000313" key="3">
    <source>
        <dbReference type="Proteomes" id="UP000502823"/>
    </source>
</evidence>
<protein>
    <recommendedName>
        <fullName evidence="4">Mos1 transposase HTH domain-containing protein</fullName>
    </recommendedName>
</protein>
<feature type="non-terminal residue" evidence="2">
    <location>
        <position position="1"/>
    </location>
</feature>
<dbReference type="InParanoid" id="A0A6L2PE47"/>
<dbReference type="EMBL" id="BLKM01000258">
    <property type="protein sequence ID" value="GFG30849.1"/>
    <property type="molecule type" value="Genomic_DNA"/>
</dbReference>
<feature type="compositionally biased region" description="Basic and acidic residues" evidence="1">
    <location>
        <begin position="37"/>
        <end position="49"/>
    </location>
</feature>
<dbReference type="OrthoDB" id="616263at2759"/>
<dbReference type="Proteomes" id="UP000502823">
    <property type="component" value="Unassembled WGS sequence"/>
</dbReference>
<proteinExistence type="predicted"/>
<reference evidence="3" key="1">
    <citation type="submission" date="2020-01" db="EMBL/GenBank/DDBJ databases">
        <title>Draft genome sequence of the Termite Coptotermes fromosanus.</title>
        <authorList>
            <person name="Itakura S."/>
            <person name="Yosikawa Y."/>
            <person name="Umezawa K."/>
        </authorList>
    </citation>
    <scope>NUCLEOTIDE SEQUENCE [LARGE SCALE GENOMIC DNA]</scope>
</reference>
<gene>
    <name evidence="2" type="ORF">Cfor_10264</name>
</gene>